<keyword evidence="1" id="KW-1133">Transmembrane helix</keyword>
<comment type="caution">
    <text evidence="2">The sequence shown here is derived from an EMBL/GenBank/DDBJ whole genome shotgun (WGS) entry which is preliminary data.</text>
</comment>
<reference evidence="3" key="1">
    <citation type="journal article" date="2023" name="Mol. Phylogenet. Evol.">
        <title>Genome-scale phylogeny and comparative genomics of the fungal order Sordariales.</title>
        <authorList>
            <person name="Hensen N."/>
            <person name="Bonometti L."/>
            <person name="Westerberg I."/>
            <person name="Brannstrom I.O."/>
            <person name="Guillou S."/>
            <person name="Cros-Aarteil S."/>
            <person name="Calhoun S."/>
            <person name="Haridas S."/>
            <person name="Kuo A."/>
            <person name="Mondo S."/>
            <person name="Pangilinan J."/>
            <person name="Riley R."/>
            <person name="LaButti K."/>
            <person name="Andreopoulos B."/>
            <person name="Lipzen A."/>
            <person name="Chen C."/>
            <person name="Yan M."/>
            <person name="Daum C."/>
            <person name="Ng V."/>
            <person name="Clum A."/>
            <person name="Steindorff A."/>
            <person name="Ohm R.A."/>
            <person name="Martin F."/>
            <person name="Silar P."/>
            <person name="Natvig D.O."/>
            <person name="Lalanne C."/>
            <person name="Gautier V."/>
            <person name="Ament-Velasquez S.L."/>
            <person name="Kruys A."/>
            <person name="Hutchinson M.I."/>
            <person name="Powell A.J."/>
            <person name="Barry K."/>
            <person name="Miller A.N."/>
            <person name="Grigoriev I.V."/>
            <person name="Debuchy R."/>
            <person name="Gladieux P."/>
            <person name="Hiltunen Thoren M."/>
            <person name="Johannesson H."/>
        </authorList>
    </citation>
    <scope>NUCLEOTIDE SEQUENCE [LARGE SCALE GENOMIC DNA]</scope>
    <source>
        <strain evidence="3">CBS 340.73</strain>
    </source>
</reference>
<keyword evidence="1" id="KW-0812">Transmembrane</keyword>
<protein>
    <submittedName>
        <fullName evidence="2">Uncharacterized protein</fullName>
    </submittedName>
</protein>
<sequence>MKAGKLFFLFLVRIAFLIVPCYILLWYCYLLPAPPLWFIVLQNLTCYCVSLVCVLLVYIRTLDLEQQ</sequence>
<evidence type="ECO:0000313" key="3">
    <source>
        <dbReference type="Proteomes" id="UP001303473"/>
    </source>
</evidence>
<proteinExistence type="predicted"/>
<keyword evidence="3" id="KW-1185">Reference proteome</keyword>
<organism evidence="2 3">
    <name type="scientific">Diplogelasinospora grovesii</name>
    <dbReference type="NCBI Taxonomy" id="303347"/>
    <lineage>
        <taxon>Eukaryota</taxon>
        <taxon>Fungi</taxon>
        <taxon>Dikarya</taxon>
        <taxon>Ascomycota</taxon>
        <taxon>Pezizomycotina</taxon>
        <taxon>Sordariomycetes</taxon>
        <taxon>Sordariomycetidae</taxon>
        <taxon>Sordariales</taxon>
        <taxon>Diplogelasinosporaceae</taxon>
        <taxon>Diplogelasinospora</taxon>
    </lineage>
</organism>
<feature type="transmembrane region" description="Helical" evidence="1">
    <location>
        <begin position="7"/>
        <end position="30"/>
    </location>
</feature>
<dbReference type="Proteomes" id="UP001303473">
    <property type="component" value="Unassembled WGS sequence"/>
</dbReference>
<evidence type="ECO:0000256" key="1">
    <source>
        <dbReference type="SAM" id="Phobius"/>
    </source>
</evidence>
<name>A0AAN6N958_9PEZI</name>
<dbReference type="EMBL" id="MU853795">
    <property type="protein sequence ID" value="KAK3940483.1"/>
    <property type="molecule type" value="Genomic_DNA"/>
</dbReference>
<keyword evidence="1" id="KW-0472">Membrane</keyword>
<feature type="transmembrane region" description="Helical" evidence="1">
    <location>
        <begin position="36"/>
        <end position="59"/>
    </location>
</feature>
<dbReference type="AlphaFoldDB" id="A0AAN6N958"/>
<gene>
    <name evidence="2" type="ORF">QBC46DRAFT_124272</name>
</gene>
<evidence type="ECO:0000313" key="2">
    <source>
        <dbReference type="EMBL" id="KAK3940483.1"/>
    </source>
</evidence>
<accession>A0AAN6N958</accession>